<protein>
    <submittedName>
        <fullName evidence="2">Uncharacterized protein</fullName>
    </submittedName>
</protein>
<reference evidence="2 3" key="1">
    <citation type="journal article" date="2018" name="Arch. Virol.">
        <title>Genome sequence of the novel virulent bacteriophage PMBT14 with lytic activity against Pseudomonas fluorescens DSM 50090(R).</title>
        <authorList>
            <person name="Koberg S."/>
            <person name="Gieschler S."/>
            <person name="Brinks E."/>
            <person name="Wenning M."/>
            <person name="Neve H."/>
            <person name="Franz C.M."/>
        </authorList>
    </citation>
    <scope>NUCLEOTIDE SEQUENCE [LARGE SCALE GENOMIC DNA]</scope>
</reference>
<name>A0A2I6PI66_9CAUD</name>
<dbReference type="KEGG" id="vg:55606454"/>
<evidence type="ECO:0000313" key="3">
    <source>
        <dbReference type="Proteomes" id="UP000240618"/>
    </source>
</evidence>
<evidence type="ECO:0000256" key="1">
    <source>
        <dbReference type="SAM" id="MobiDB-lite"/>
    </source>
</evidence>
<evidence type="ECO:0000313" key="2">
    <source>
        <dbReference type="EMBL" id="AUM59751.1"/>
    </source>
</evidence>
<keyword evidence="3" id="KW-1185">Reference proteome</keyword>
<dbReference type="Proteomes" id="UP000240618">
    <property type="component" value="Segment"/>
</dbReference>
<dbReference type="EMBL" id="MG596800">
    <property type="protein sequence ID" value="AUM59751.1"/>
    <property type="molecule type" value="Genomic_DNA"/>
</dbReference>
<proteinExistence type="predicted"/>
<accession>A0A2I6PI66</accession>
<dbReference type="GeneID" id="55606454"/>
<organism evidence="2 3">
    <name type="scientific">Pseudomonas phage PMBT14</name>
    <dbReference type="NCBI Taxonomy" id="2059855"/>
    <lineage>
        <taxon>Viruses</taxon>
        <taxon>Duplodnaviria</taxon>
        <taxon>Heunggongvirae</taxon>
        <taxon>Uroviricota</taxon>
        <taxon>Caudoviricetes</taxon>
        <taxon>Knuthellervirus</taxon>
        <taxon>Knuthellervirus PMBT14</taxon>
    </lineage>
</organism>
<feature type="region of interest" description="Disordered" evidence="1">
    <location>
        <begin position="143"/>
        <end position="182"/>
    </location>
</feature>
<sequence>MDESNLFKRLKKATPGFDWTRHEDKLTSGIPDASYGAEGVGGWVELKTYDAWPRNASQPLKFTDLKPTQVNWAIRRGRKQRRVWFLVAVADDWFLIRWKYARQLGKLTRDELMAMSDACGQFPIPKSISGVFTCGESKAYDVEASKGGSANDPHQRSSRAGLAGQTPIRRVPRNLSRLRAGT</sequence>
<dbReference type="RefSeq" id="YP_009836215.1">
    <property type="nucleotide sequence ID" value="NC_048687.1"/>
</dbReference>